<dbReference type="RefSeq" id="XP_009174219.1">
    <property type="nucleotide sequence ID" value="XM_009175955.1"/>
</dbReference>
<dbReference type="Proteomes" id="UP000054324">
    <property type="component" value="Unassembled WGS sequence"/>
</dbReference>
<dbReference type="CTD" id="20323949"/>
<reference evidence="1 2" key="1">
    <citation type="submission" date="2013-11" db="EMBL/GenBank/DDBJ databases">
        <title>Opisthorchis viverrini - life in the bile duct.</title>
        <authorList>
            <person name="Young N.D."/>
            <person name="Nagarajan N."/>
            <person name="Lin S.J."/>
            <person name="Korhonen P.K."/>
            <person name="Jex A.R."/>
            <person name="Hall R.S."/>
            <person name="Safavi-Hemami H."/>
            <person name="Kaewkong W."/>
            <person name="Bertrand D."/>
            <person name="Gao S."/>
            <person name="Seet Q."/>
            <person name="Wongkham S."/>
            <person name="Teh B.T."/>
            <person name="Wongkham C."/>
            <person name="Intapan P.M."/>
            <person name="Maleewong W."/>
            <person name="Yang X."/>
            <person name="Hu M."/>
            <person name="Wang Z."/>
            <person name="Hofmann A."/>
            <person name="Sternberg P.W."/>
            <person name="Tan P."/>
            <person name="Wang J."/>
            <person name="Gasser R.B."/>
        </authorList>
    </citation>
    <scope>NUCLEOTIDE SEQUENCE [LARGE SCALE GENOMIC DNA]</scope>
</reference>
<sequence>MNEIEGSGLRRSLNSFTSNLDGSEMWAPWQYPSPRTTMNCTYTNKLVSHRPSRGAIIRVTLLAAYSKAGKRKHATADASLLSLSHTFSSPFLHPINNPPLLDDYCIHHSAVIPFRCLTATRPDESTKAEILPGFQRSDRSRRHSEVALDNGPFGQKVLTLNTETYQAAYNTSNYVRLLKIRRQFTTGFALLEAHQIDAVPEFPSTLFYLKPNCMKLAKYPHLQTNFVYTT</sequence>
<name>A0A074Z4N7_OPIVI</name>
<dbReference type="GeneID" id="20323949"/>
<evidence type="ECO:0000313" key="2">
    <source>
        <dbReference type="Proteomes" id="UP000054324"/>
    </source>
</evidence>
<organism evidence="1 2">
    <name type="scientific">Opisthorchis viverrini</name>
    <name type="common">Southeast Asian liver fluke</name>
    <dbReference type="NCBI Taxonomy" id="6198"/>
    <lineage>
        <taxon>Eukaryota</taxon>
        <taxon>Metazoa</taxon>
        <taxon>Spiralia</taxon>
        <taxon>Lophotrochozoa</taxon>
        <taxon>Platyhelminthes</taxon>
        <taxon>Trematoda</taxon>
        <taxon>Digenea</taxon>
        <taxon>Opisthorchiida</taxon>
        <taxon>Opisthorchiata</taxon>
        <taxon>Opisthorchiidae</taxon>
        <taxon>Opisthorchis</taxon>
    </lineage>
</organism>
<dbReference type="EMBL" id="KL596924">
    <property type="protein sequence ID" value="KER22028.1"/>
    <property type="molecule type" value="Genomic_DNA"/>
</dbReference>
<gene>
    <name evidence="1" type="ORF">T265_09781</name>
</gene>
<dbReference type="AlphaFoldDB" id="A0A074Z4N7"/>
<protein>
    <submittedName>
        <fullName evidence="1">Uncharacterized protein</fullName>
    </submittedName>
</protein>
<keyword evidence="2" id="KW-1185">Reference proteome</keyword>
<dbReference type="KEGG" id="ovi:T265_09781"/>
<proteinExistence type="predicted"/>
<accession>A0A074Z4N7</accession>
<evidence type="ECO:0000313" key="1">
    <source>
        <dbReference type="EMBL" id="KER22028.1"/>
    </source>
</evidence>